<protein>
    <submittedName>
        <fullName evidence="7">Phytoene desaturase</fullName>
        <ecNumber evidence="7">1.3.99.26</ecNumber>
        <ecNumber evidence="7">1.3.99.28</ecNumber>
        <ecNumber evidence="7">1.3.99.29</ecNumber>
        <ecNumber evidence="7">1.3.99.31</ecNumber>
    </submittedName>
</protein>
<dbReference type="EMBL" id="JAGGKS010000005">
    <property type="protein sequence ID" value="MBP1926023.1"/>
    <property type="molecule type" value="Genomic_DNA"/>
</dbReference>
<dbReference type="EC" id="1.3.99.26" evidence="7"/>
<dbReference type="RefSeq" id="WP_209511761.1">
    <property type="nucleotide sequence ID" value="NZ_JAGGKS010000005.1"/>
</dbReference>
<dbReference type="EC" id="1.3.99.29" evidence="7"/>
<evidence type="ECO:0000256" key="1">
    <source>
        <dbReference type="ARBA" id="ARBA00004829"/>
    </source>
</evidence>
<comment type="caution">
    <text evidence="7">The sequence shown here is derived from an EMBL/GenBank/DDBJ whole genome shotgun (WGS) entry which is preliminary data.</text>
</comment>
<dbReference type="InterPro" id="IPR014105">
    <property type="entry name" value="Carotenoid/retinoid_OxRdtase"/>
</dbReference>
<dbReference type="PANTHER" id="PTHR43734:SF1">
    <property type="entry name" value="PHYTOENE DESATURASE"/>
    <property type="match status" value="1"/>
</dbReference>
<dbReference type="InterPro" id="IPR036188">
    <property type="entry name" value="FAD/NAD-bd_sf"/>
</dbReference>
<evidence type="ECO:0000313" key="7">
    <source>
        <dbReference type="EMBL" id="MBP1926023.1"/>
    </source>
</evidence>
<keyword evidence="3 5" id="KW-0560">Oxidoreductase</keyword>
<proteinExistence type="inferred from homology"/>
<evidence type="ECO:0000256" key="5">
    <source>
        <dbReference type="RuleBase" id="RU362075"/>
    </source>
</evidence>
<evidence type="ECO:0000256" key="3">
    <source>
        <dbReference type="ARBA" id="ARBA00023002"/>
    </source>
</evidence>
<dbReference type="SUPFAM" id="SSF51905">
    <property type="entry name" value="FAD/NAD(P)-binding domain"/>
    <property type="match status" value="1"/>
</dbReference>
<evidence type="ECO:0000256" key="2">
    <source>
        <dbReference type="ARBA" id="ARBA00022746"/>
    </source>
</evidence>
<dbReference type="GO" id="GO:0016491">
    <property type="term" value="F:oxidoreductase activity"/>
    <property type="evidence" value="ECO:0007669"/>
    <property type="project" value="UniProtKB-KW"/>
</dbReference>
<evidence type="ECO:0000259" key="6">
    <source>
        <dbReference type="Pfam" id="PF01593"/>
    </source>
</evidence>
<dbReference type="PANTHER" id="PTHR43734">
    <property type="entry name" value="PHYTOENE DESATURASE"/>
    <property type="match status" value="1"/>
</dbReference>
<comment type="similarity">
    <text evidence="4">Belongs to the carotenoid/retinoid oxidoreductase family. CrtN subfamily.</text>
</comment>
<accession>A0ABS4GE98</accession>
<dbReference type="NCBIfam" id="TIGR02734">
    <property type="entry name" value="crtI_fam"/>
    <property type="match status" value="1"/>
</dbReference>
<evidence type="ECO:0000313" key="8">
    <source>
        <dbReference type="Proteomes" id="UP001519342"/>
    </source>
</evidence>
<feature type="domain" description="Amine oxidase" evidence="6">
    <location>
        <begin position="12"/>
        <end position="278"/>
    </location>
</feature>
<dbReference type="EC" id="1.3.99.28" evidence="7"/>
<organism evidence="7 8">
    <name type="scientific">Sedimentibacter acidaminivorans</name>
    <dbReference type="NCBI Taxonomy" id="913099"/>
    <lineage>
        <taxon>Bacteria</taxon>
        <taxon>Bacillati</taxon>
        <taxon>Bacillota</taxon>
        <taxon>Tissierellia</taxon>
        <taxon>Sedimentibacter</taxon>
    </lineage>
</organism>
<keyword evidence="2 5" id="KW-0125">Carotenoid biosynthesis</keyword>
<evidence type="ECO:0000256" key="4">
    <source>
        <dbReference type="ARBA" id="ARBA00038322"/>
    </source>
</evidence>
<dbReference type="Gene3D" id="3.50.50.60">
    <property type="entry name" value="FAD/NAD(P)-binding domain"/>
    <property type="match status" value="2"/>
</dbReference>
<dbReference type="Pfam" id="PF01593">
    <property type="entry name" value="Amino_oxidase"/>
    <property type="match status" value="1"/>
</dbReference>
<comment type="pathway">
    <text evidence="1 5">Carotenoid biosynthesis.</text>
</comment>
<dbReference type="InterPro" id="IPR002937">
    <property type="entry name" value="Amino_oxidase"/>
</dbReference>
<gene>
    <name evidence="7" type="ORF">J2Z76_001887</name>
</gene>
<keyword evidence="8" id="KW-1185">Reference proteome</keyword>
<reference evidence="7 8" key="1">
    <citation type="submission" date="2021-03" db="EMBL/GenBank/DDBJ databases">
        <title>Genomic Encyclopedia of Type Strains, Phase IV (KMG-IV): sequencing the most valuable type-strain genomes for metagenomic binning, comparative biology and taxonomic classification.</title>
        <authorList>
            <person name="Goeker M."/>
        </authorList>
    </citation>
    <scope>NUCLEOTIDE SEQUENCE [LARGE SCALE GENOMIC DNA]</scope>
    <source>
        <strain evidence="7 8">DSM 24004</strain>
    </source>
</reference>
<sequence length="494" mass="56460">MSKKAIIIGAGIGGLTTALRLLKNEYEVVIYEKNKKIGGRVNILETKNFNFDLSASILMMPDSYKEVFSYIGKNYTDYLEFIEIDPTYKLFSGDTTIDFNNKFSSLTKTLEKISKEDSLGYFKFLSDVYEKYLIANKYFLQKSQDDITDFFNFTTLIKALEVNTLSTSYDFISKYVKDERLRQFLAFQSMYVGISPYNGPNIYTLIPVVSQLYGLWHLKGGMYSFINALSKLIYELGGNIITEVPVEEILFLNDKAIGVKSSRGIENADIIICNADFPYSMKNLIKNEYYKDDYTDKKLAKMKYSCSTFIIYLGLKKSYPQLAVHNIYLGENFKEGIESPFKGVIPKNPTLYIYCPSRIDRSMVKNNGDCINVMVRVPNLFFKEIVWDKNTINTLMNDIFKELKTIKGLDDIEENIVYKNYLTPLDMESTFNAYGGTAFGLSTTLTQTNYFRPKFKSNKANNLFFVGSSLHPGPGISLVLNSSKIVTEEILNTM</sequence>
<name>A0ABS4GE98_9FIRM</name>
<dbReference type="EC" id="1.3.99.31" evidence="7"/>
<dbReference type="Proteomes" id="UP001519342">
    <property type="component" value="Unassembled WGS sequence"/>
</dbReference>